<dbReference type="AlphaFoldDB" id="A0A0C3PJH1"/>
<dbReference type="Proteomes" id="UP000054217">
    <property type="component" value="Unassembled WGS sequence"/>
</dbReference>
<gene>
    <name evidence="1" type="ORF">M404DRAFT_936037</name>
</gene>
<sequence>MYLPGSFDIAPRDPSLHSNSWYKATEYITWIYGLCPALLYNVLPEIPWRNFCKFVAGLRIMSQYSITPVQLQLACQLLNEWEPEFEQIFYQWCVDCIPIIRPCVHLTCHLTSKRTIGNLGQEIHQPSDPFSNLAQQGIWRCQVNALKAMIPHLDPPKNKNPRASTDLCNSFVLLAKCDRKPIILQGEEARVIAAYLRLPQTPKVQHWACLQLPNGQIARSEFQELQKAPEDICMACNVKVTLNGVICIAEVRYFARLVVTDNLSDNDNDDEDLDGPHHFQFDDIALVTLYSHPHPFLLEQSHGVLASCMKLGKASLQVIKISAVQSVVAMVPHRPVVHGVTEDRYFLVEKTGMEIVHFGLEENDDE</sequence>
<evidence type="ECO:0000313" key="2">
    <source>
        <dbReference type="Proteomes" id="UP000054217"/>
    </source>
</evidence>
<accession>A0A0C3PJH1</accession>
<dbReference type="HOGENOM" id="CLU_047287_0_0_1"/>
<dbReference type="STRING" id="870435.A0A0C3PJH1"/>
<reference evidence="1 2" key="1">
    <citation type="submission" date="2014-04" db="EMBL/GenBank/DDBJ databases">
        <authorList>
            <consortium name="DOE Joint Genome Institute"/>
            <person name="Kuo A."/>
            <person name="Kohler A."/>
            <person name="Costa M.D."/>
            <person name="Nagy L.G."/>
            <person name="Floudas D."/>
            <person name="Copeland A."/>
            <person name="Barry K.W."/>
            <person name="Cichocki N."/>
            <person name="Veneault-Fourrey C."/>
            <person name="LaButti K."/>
            <person name="Lindquist E.A."/>
            <person name="Lipzen A."/>
            <person name="Lundell T."/>
            <person name="Morin E."/>
            <person name="Murat C."/>
            <person name="Sun H."/>
            <person name="Tunlid A."/>
            <person name="Henrissat B."/>
            <person name="Grigoriev I.V."/>
            <person name="Hibbett D.S."/>
            <person name="Martin F."/>
            <person name="Nordberg H.P."/>
            <person name="Cantor M.N."/>
            <person name="Hua S.X."/>
        </authorList>
    </citation>
    <scope>NUCLEOTIDE SEQUENCE [LARGE SCALE GENOMIC DNA]</scope>
    <source>
        <strain evidence="1 2">Marx 270</strain>
    </source>
</reference>
<keyword evidence="2" id="KW-1185">Reference proteome</keyword>
<dbReference type="EMBL" id="KN831956">
    <property type="protein sequence ID" value="KIO08756.1"/>
    <property type="molecule type" value="Genomic_DNA"/>
</dbReference>
<dbReference type="InParanoid" id="A0A0C3PJH1"/>
<proteinExistence type="predicted"/>
<dbReference type="OrthoDB" id="2669721at2759"/>
<organism evidence="1 2">
    <name type="scientific">Pisolithus tinctorius Marx 270</name>
    <dbReference type="NCBI Taxonomy" id="870435"/>
    <lineage>
        <taxon>Eukaryota</taxon>
        <taxon>Fungi</taxon>
        <taxon>Dikarya</taxon>
        <taxon>Basidiomycota</taxon>
        <taxon>Agaricomycotina</taxon>
        <taxon>Agaricomycetes</taxon>
        <taxon>Agaricomycetidae</taxon>
        <taxon>Boletales</taxon>
        <taxon>Sclerodermatineae</taxon>
        <taxon>Pisolithaceae</taxon>
        <taxon>Pisolithus</taxon>
    </lineage>
</organism>
<reference evidence="2" key="2">
    <citation type="submission" date="2015-01" db="EMBL/GenBank/DDBJ databases">
        <title>Evolutionary Origins and Diversification of the Mycorrhizal Mutualists.</title>
        <authorList>
            <consortium name="DOE Joint Genome Institute"/>
            <consortium name="Mycorrhizal Genomics Consortium"/>
            <person name="Kohler A."/>
            <person name="Kuo A."/>
            <person name="Nagy L.G."/>
            <person name="Floudas D."/>
            <person name="Copeland A."/>
            <person name="Barry K.W."/>
            <person name="Cichocki N."/>
            <person name="Veneault-Fourrey C."/>
            <person name="LaButti K."/>
            <person name="Lindquist E.A."/>
            <person name="Lipzen A."/>
            <person name="Lundell T."/>
            <person name="Morin E."/>
            <person name="Murat C."/>
            <person name="Riley R."/>
            <person name="Ohm R."/>
            <person name="Sun H."/>
            <person name="Tunlid A."/>
            <person name="Henrissat B."/>
            <person name="Grigoriev I.V."/>
            <person name="Hibbett D.S."/>
            <person name="Martin F."/>
        </authorList>
    </citation>
    <scope>NUCLEOTIDE SEQUENCE [LARGE SCALE GENOMIC DNA]</scope>
    <source>
        <strain evidence="2">Marx 270</strain>
    </source>
</reference>
<name>A0A0C3PJH1_PISTI</name>
<evidence type="ECO:0000313" key="1">
    <source>
        <dbReference type="EMBL" id="KIO08756.1"/>
    </source>
</evidence>
<protein>
    <submittedName>
        <fullName evidence="1">Uncharacterized protein</fullName>
    </submittedName>
</protein>